<gene>
    <name evidence="1" type="ORF">BCON_0151g00160</name>
</gene>
<dbReference type="EMBL" id="PQXN01000151">
    <property type="protein sequence ID" value="TGO51942.1"/>
    <property type="molecule type" value="Genomic_DNA"/>
</dbReference>
<dbReference type="AlphaFoldDB" id="A0A4Z1HXP0"/>
<reference evidence="1 2" key="1">
    <citation type="submission" date="2017-12" db="EMBL/GenBank/DDBJ databases">
        <title>Comparative genomics of Botrytis spp.</title>
        <authorList>
            <person name="Valero-Jimenez C.A."/>
            <person name="Tapia P."/>
            <person name="Veloso J."/>
            <person name="Silva-Moreno E."/>
            <person name="Staats M."/>
            <person name="Valdes J.H."/>
            <person name="Van Kan J.A.L."/>
        </authorList>
    </citation>
    <scope>NUCLEOTIDE SEQUENCE [LARGE SCALE GENOMIC DNA]</scope>
    <source>
        <strain evidence="1 2">MUCL11595</strain>
    </source>
</reference>
<evidence type="ECO:0000313" key="2">
    <source>
        <dbReference type="Proteomes" id="UP000297527"/>
    </source>
</evidence>
<organism evidence="1 2">
    <name type="scientific">Botryotinia convoluta</name>
    <dbReference type="NCBI Taxonomy" id="54673"/>
    <lineage>
        <taxon>Eukaryota</taxon>
        <taxon>Fungi</taxon>
        <taxon>Dikarya</taxon>
        <taxon>Ascomycota</taxon>
        <taxon>Pezizomycotina</taxon>
        <taxon>Leotiomycetes</taxon>
        <taxon>Helotiales</taxon>
        <taxon>Sclerotiniaceae</taxon>
        <taxon>Botryotinia</taxon>
    </lineage>
</organism>
<name>A0A4Z1HXP0_9HELO</name>
<keyword evidence="2" id="KW-1185">Reference proteome</keyword>
<proteinExistence type="predicted"/>
<comment type="caution">
    <text evidence="1">The sequence shown here is derived from an EMBL/GenBank/DDBJ whole genome shotgun (WGS) entry which is preliminary data.</text>
</comment>
<evidence type="ECO:0000313" key="1">
    <source>
        <dbReference type="EMBL" id="TGO51942.1"/>
    </source>
</evidence>
<accession>A0A4Z1HXP0</accession>
<dbReference type="Proteomes" id="UP000297527">
    <property type="component" value="Unassembled WGS sequence"/>
</dbReference>
<protein>
    <submittedName>
        <fullName evidence="1">Uncharacterized protein</fullName>
    </submittedName>
</protein>
<sequence>MARAVGVFSHDGDFECENPIKDSHIAIDSVISPPAGGLRIAGPLLTIGSSVFEPILQFEDPQKEEHKDGLF</sequence>